<proteinExistence type="predicted"/>
<dbReference type="Proteomes" id="UP000225706">
    <property type="component" value="Unassembled WGS sequence"/>
</dbReference>
<keyword evidence="4" id="KW-1185">Reference proteome</keyword>
<dbReference type="Pfam" id="PF17921">
    <property type="entry name" value="Integrase_H2C2"/>
    <property type="match status" value="1"/>
</dbReference>
<dbReference type="Pfam" id="PF17919">
    <property type="entry name" value="RT_RNaseH_2"/>
    <property type="match status" value="1"/>
</dbReference>
<evidence type="ECO:0000256" key="1">
    <source>
        <dbReference type="SAM" id="MobiDB-lite"/>
    </source>
</evidence>
<evidence type="ECO:0000313" key="4">
    <source>
        <dbReference type="Proteomes" id="UP000225706"/>
    </source>
</evidence>
<dbReference type="FunFam" id="3.30.420.10:FF:000063">
    <property type="entry name" value="Retrovirus-related Pol polyprotein from transposon 297-like Protein"/>
    <property type="match status" value="1"/>
</dbReference>
<dbReference type="Gene3D" id="2.30.30.940">
    <property type="match status" value="1"/>
</dbReference>
<accession>A0A2B4T0V1</accession>
<comment type="caution">
    <text evidence="3">The sequence shown here is derived from an EMBL/GenBank/DDBJ whole genome shotgun (WGS) entry which is preliminary data.</text>
</comment>
<organism evidence="3 4">
    <name type="scientific">Stylophora pistillata</name>
    <name type="common">Smooth cauliflower coral</name>
    <dbReference type="NCBI Taxonomy" id="50429"/>
    <lineage>
        <taxon>Eukaryota</taxon>
        <taxon>Metazoa</taxon>
        <taxon>Cnidaria</taxon>
        <taxon>Anthozoa</taxon>
        <taxon>Hexacorallia</taxon>
        <taxon>Scleractinia</taxon>
        <taxon>Astrocoeniina</taxon>
        <taxon>Pocilloporidae</taxon>
        <taxon>Stylophora</taxon>
    </lineage>
</organism>
<dbReference type="Gene3D" id="1.10.340.70">
    <property type="match status" value="1"/>
</dbReference>
<dbReference type="Gene3D" id="3.30.420.10">
    <property type="entry name" value="Ribonuclease H-like superfamily/Ribonuclease H"/>
    <property type="match status" value="1"/>
</dbReference>
<dbReference type="PANTHER" id="PTHR37984">
    <property type="entry name" value="PROTEIN CBG26694"/>
    <property type="match status" value="1"/>
</dbReference>
<dbReference type="Gene3D" id="3.10.10.10">
    <property type="entry name" value="HIV Type 1 Reverse Transcriptase, subunit A, domain 1"/>
    <property type="match status" value="1"/>
</dbReference>
<name>A0A2B4T0V1_STYPI</name>
<reference evidence="4" key="1">
    <citation type="journal article" date="2017" name="bioRxiv">
        <title>Comparative analysis of the genomes of Stylophora pistillata and Acropora digitifera provides evidence for extensive differences between species of corals.</title>
        <authorList>
            <person name="Voolstra C.R."/>
            <person name="Li Y."/>
            <person name="Liew Y.J."/>
            <person name="Baumgarten S."/>
            <person name="Zoccola D."/>
            <person name="Flot J.-F."/>
            <person name="Tambutte S."/>
            <person name="Allemand D."/>
            <person name="Aranda M."/>
        </authorList>
    </citation>
    <scope>NUCLEOTIDE SEQUENCE [LARGE SCALE GENOMIC DNA]</scope>
</reference>
<dbReference type="SUPFAM" id="SSF56672">
    <property type="entry name" value="DNA/RNA polymerases"/>
    <property type="match status" value="1"/>
</dbReference>
<dbReference type="FunFam" id="3.30.70.270:FF:000026">
    <property type="entry name" value="Transposon Ty3-G Gag-Pol polyprotein"/>
    <property type="match status" value="1"/>
</dbReference>
<gene>
    <name evidence="3" type="primary">K02A2.6</name>
    <name evidence="3" type="ORF">AWC38_SpisGene261</name>
</gene>
<dbReference type="GO" id="GO:0003676">
    <property type="term" value="F:nucleic acid binding"/>
    <property type="evidence" value="ECO:0007669"/>
    <property type="project" value="InterPro"/>
</dbReference>
<dbReference type="OrthoDB" id="5989997at2759"/>
<sequence>MPATGEESGGAYSGTPPLMITVPVDIPLPERMDFSGENLPVKWQRFCRAWSNYEIAAQLKDPENPARNRERRAATLLTCIGSDALDVIDVMEFENEDQRKDPEVILEKMKDYCIGECNETYERYVFNRRDQEANESVDAYVTALRKLAKTCNYGSLTDSLIPDRMVVGINDNSTRKKLLQTSKLTLGQCIDICRSSQTSARELKEMNQEDVRLVKDNKKKTVDKRNAKRTSCKNCGKLNHFAVCCQESRKKVLSVDYTSEDEKYEYVAEIEVNEQVNALASNRSPNKVFATLLFNGIQEKFQLDSGSTVNIMTDETVLKLCAQDGLSDFEKTPVTLVMYNQSEVKPLGKKRFKVVNPKNNKKYNIEFHLVRGKCRKRESKVDLSVSILDHSMITKCKSILGSRASEHLQLLTVNRQNICSVELSGVEEKDPKVEDYISQYTNAFTGEGKLEELLHLEIDRNVQPVQLPTRKVPIALREPLKHELDRLSNIGVIQKVDTPTSWISAVVVTTRKNGKVTLCIDPKPLNEALHRTHYPLPTIDDVLPLLSKARLQGQRAVADDILVFGAGDTDEEALKDHDHNLREVFIRCRQKGIKLNPEKIQFREKWVSYMGHIISLEGLQADPNKLKAINEMPPPTDQEGVQRLLGMINYVQKFTPNLADLVKPLRELVKKDNKFTWDKEVHGQCLDQVKQALTQAPVLKFFDPQKKTVLQCDASLSGLGACLMQDEHPSGAGQREGLKYLPVAGLLPLRDELSIQDGIVFKGDRIIVPSSLRQCIMAKVHASHLGVHGCLRRAKEAFYWPGIYKQITELISRCRICNSYKPQQQKEPLKCHEIPARPWQSILADLFEFKGNQYLITTDRYSNFFELDILTSTTARSVINKLKPHLARYGLPDRLTTDNGLQFDCAEFQKFAIGYQFEHVKTSPRYPQSNRKAENSVKTTKNILRKAADASHDPHLSLLDFWNTPSEGMESTPAQRLFARRTRTLLPTARHLLQPKVIPHVHRSLQRRQNKQSFFFNRGPHGRWESVYRRNRSHLYKVPENFQAMPDEDIVESKANPQTLPSTKKPTEETLQAPHEPSALQLPDVAQPDLRPASPGVPPLFLLEVAGWLTKVIRQQNPQFLAALAEIREGACSIATKQYLASLQRQLPWELQRTATQIYFKKVPVQLANRRQLDAIPGELFIFHADYENDKSRSMSWPGAPVLQLKPGCKVMLVWNKSDYLRNGTLGTFTGVSGNGKLLLNFGEGLVELGRETWIKQDRNGQMVGSVSQFLVVLAYAVTCHKSQGLTLSSAVVFCSREYVPGLIYVAISRVKSPEHIRIVNFNRLQLLKPVKKALEICSSAHLCSPAMDLSCCRNKPFQQDDLLSVRDRYQEIDQENEEPFQFPCDMLDGPVKACFEDDVATPVEFGALE</sequence>
<protein>
    <submittedName>
        <fullName evidence="3">Uncharacterized protein K02A2.6</fullName>
    </submittedName>
</protein>
<dbReference type="InterPro" id="IPR001584">
    <property type="entry name" value="Integrase_cat-core"/>
</dbReference>
<dbReference type="FunFam" id="1.10.340.70:FF:000003">
    <property type="entry name" value="Protein CBG25708"/>
    <property type="match status" value="1"/>
</dbReference>
<dbReference type="InterPro" id="IPR043128">
    <property type="entry name" value="Rev_trsase/Diguanyl_cyclase"/>
</dbReference>
<dbReference type="GO" id="GO:0015074">
    <property type="term" value="P:DNA integration"/>
    <property type="evidence" value="ECO:0007669"/>
    <property type="project" value="InterPro"/>
</dbReference>
<evidence type="ECO:0000313" key="3">
    <source>
        <dbReference type="EMBL" id="PFX34770.1"/>
    </source>
</evidence>
<dbReference type="InterPro" id="IPR012337">
    <property type="entry name" value="RNaseH-like_sf"/>
</dbReference>
<dbReference type="InterPro" id="IPR043502">
    <property type="entry name" value="DNA/RNA_pol_sf"/>
</dbReference>
<dbReference type="EMBL" id="LSMT01000002">
    <property type="protein sequence ID" value="PFX34770.1"/>
    <property type="molecule type" value="Genomic_DNA"/>
</dbReference>
<dbReference type="Gene3D" id="3.30.70.270">
    <property type="match status" value="3"/>
</dbReference>
<dbReference type="InterPro" id="IPR041577">
    <property type="entry name" value="RT_RNaseH_2"/>
</dbReference>
<dbReference type="InterPro" id="IPR036397">
    <property type="entry name" value="RNaseH_sf"/>
</dbReference>
<dbReference type="Gene3D" id="3.40.50.300">
    <property type="entry name" value="P-loop containing nucleotide triphosphate hydrolases"/>
    <property type="match status" value="1"/>
</dbReference>
<dbReference type="SUPFAM" id="SSF52540">
    <property type="entry name" value="P-loop containing nucleoside triphosphate hydrolases"/>
    <property type="match status" value="1"/>
</dbReference>
<dbReference type="PANTHER" id="PTHR37984:SF8">
    <property type="entry name" value="CCHC-TYPE DOMAIN-CONTAINING PROTEIN"/>
    <property type="match status" value="1"/>
</dbReference>
<feature type="region of interest" description="Disordered" evidence="1">
    <location>
        <begin position="1056"/>
        <end position="1081"/>
    </location>
</feature>
<dbReference type="InterPro" id="IPR027417">
    <property type="entry name" value="P-loop_NTPase"/>
</dbReference>
<dbReference type="PROSITE" id="PS50994">
    <property type="entry name" value="INTEGRASE"/>
    <property type="match status" value="1"/>
</dbReference>
<dbReference type="CDD" id="cd18809">
    <property type="entry name" value="SF1_C_RecD"/>
    <property type="match status" value="1"/>
</dbReference>
<feature type="domain" description="Integrase catalytic" evidence="2">
    <location>
        <begin position="834"/>
        <end position="995"/>
    </location>
</feature>
<dbReference type="InterPro" id="IPR041588">
    <property type="entry name" value="Integrase_H2C2"/>
</dbReference>
<dbReference type="SUPFAM" id="SSF53098">
    <property type="entry name" value="Ribonuclease H-like"/>
    <property type="match status" value="1"/>
</dbReference>
<evidence type="ECO:0000259" key="2">
    <source>
        <dbReference type="PROSITE" id="PS50994"/>
    </source>
</evidence>
<dbReference type="InterPro" id="IPR050951">
    <property type="entry name" value="Retrovirus_Pol_polyprotein"/>
</dbReference>